<dbReference type="SMART" id="SM00460">
    <property type="entry name" value="TGc"/>
    <property type="match status" value="1"/>
</dbReference>
<feature type="active site" evidence="7">
    <location>
        <position position="345"/>
    </location>
</feature>
<feature type="active site" evidence="7">
    <location>
        <position position="368"/>
    </location>
</feature>
<dbReference type="Ensembl" id="ENSSPUT00000003143.1">
    <property type="protein sequence ID" value="ENSSPUP00000002958.1"/>
    <property type="gene ID" value="ENSSPUG00000002236.1"/>
</dbReference>
<evidence type="ECO:0000256" key="6">
    <source>
        <dbReference type="ARBA" id="ARBA00024222"/>
    </source>
</evidence>
<evidence type="ECO:0000313" key="11">
    <source>
        <dbReference type="Proteomes" id="UP000694392"/>
    </source>
</evidence>
<accession>A0A8D0GBE1</accession>
<dbReference type="InterPro" id="IPR013808">
    <property type="entry name" value="Transglutaminase_AS"/>
</dbReference>
<dbReference type="GO" id="GO:0046872">
    <property type="term" value="F:metal ion binding"/>
    <property type="evidence" value="ECO:0007669"/>
    <property type="project" value="UniProtKB-KW"/>
</dbReference>
<evidence type="ECO:0000313" key="10">
    <source>
        <dbReference type="Ensembl" id="ENSSPUP00000002958.1"/>
    </source>
</evidence>
<dbReference type="InterPro" id="IPR013783">
    <property type="entry name" value="Ig-like_fold"/>
</dbReference>
<dbReference type="Pfam" id="PF01841">
    <property type="entry name" value="Transglut_core"/>
    <property type="match status" value="1"/>
</dbReference>
<dbReference type="Pfam" id="PF00868">
    <property type="entry name" value="Transglut_N"/>
    <property type="match status" value="1"/>
</dbReference>
<dbReference type="SUPFAM" id="SSF81296">
    <property type="entry name" value="E set domains"/>
    <property type="match status" value="1"/>
</dbReference>
<feature type="binding site" evidence="8">
    <location>
        <position position="408"/>
    </location>
    <ligand>
        <name>Ca(2+)</name>
        <dbReference type="ChEBI" id="CHEBI:29108"/>
    </ligand>
</feature>
<feature type="binding site" evidence="8">
    <location>
        <position position="461"/>
    </location>
    <ligand>
        <name>Ca(2+)</name>
        <dbReference type="ChEBI" id="CHEBI:29108"/>
    </ligand>
</feature>
<dbReference type="InterPro" id="IPR014756">
    <property type="entry name" value="Ig_E-set"/>
</dbReference>
<protein>
    <recommendedName>
        <fullName evidence="6">protein-glutamine gamma-glutamyltransferase</fullName>
        <ecNumber evidence="6">2.3.2.13</ecNumber>
    </recommendedName>
</protein>
<dbReference type="InterPro" id="IPR050779">
    <property type="entry name" value="Transglutaminase"/>
</dbReference>
<reference evidence="10" key="2">
    <citation type="submission" date="2025-09" db="UniProtKB">
        <authorList>
            <consortium name="Ensembl"/>
        </authorList>
    </citation>
    <scope>IDENTIFICATION</scope>
</reference>
<feature type="binding site" evidence="8">
    <location>
        <position position="456"/>
    </location>
    <ligand>
        <name>Ca(2+)</name>
        <dbReference type="ChEBI" id="CHEBI:29108"/>
    </ligand>
</feature>
<feature type="active site" evidence="7">
    <location>
        <position position="286"/>
    </location>
</feature>
<evidence type="ECO:0000256" key="4">
    <source>
        <dbReference type="ARBA" id="ARBA00022837"/>
    </source>
</evidence>
<proteinExistence type="inferred from homology"/>
<comment type="similarity">
    <text evidence="1">Belongs to the transglutaminase superfamily. Transglutaminase family.</text>
</comment>
<evidence type="ECO:0000256" key="8">
    <source>
        <dbReference type="PIRSR" id="PIRSR000459-2"/>
    </source>
</evidence>
<dbReference type="GeneTree" id="ENSGT01050000244866"/>
<dbReference type="EC" id="2.3.2.13" evidence="6"/>
<keyword evidence="4 8" id="KW-0106">Calcium</keyword>
<dbReference type="Pfam" id="PF00927">
    <property type="entry name" value="Transglut_C"/>
    <property type="match status" value="1"/>
</dbReference>
<dbReference type="SUPFAM" id="SSF49309">
    <property type="entry name" value="Transglutaminase, two C-terminal domains"/>
    <property type="match status" value="2"/>
</dbReference>
<reference evidence="10" key="1">
    <citation type="submission" date="2025-08" db="UniProtKB">
        <authorList>
            <consortium name="Ensembl"/>
        </authorList>
    </citation>
    <scope>IDENTIFICATION</scope>
</reference>
<keyword evidence="3 8" id="KW-0479">Metal-binding</keyword>
<dbReference type="PANTHER" id="PTHR11590">
    <property type="entry name" value="PROTEIN-GLUTAMINE GAMMA-GLUTAMYLTRANSFERASE"/>
    <property type="match status" value="1"/>
</dbReference>
<keyword evidence="11" id="KW-1185">Reference proteome</keyword>
<evidence type="ECO:0000256" key="7">
    <source>
        <dbReference type="PIRSR" id="PIRSR000459-1"/>
    </source>
</evidence>
<dbReference type="InterPro" id="IPR002931">
    <property type="entry name" value="Transglutaminase-like"/>
</dbReference>
<comment type="cofactor">
    <cofactor evidence="8">
        <name>Ca(2+)</name>
        <dbReference type="ChEBI" id="CHEBI:29108"/>
    </cofactor>
    <text evidence="8">Binds 1 Ca(2+) ion per subunit.</text>
</comment>
<gene>
    <name evidence="10" type="primary">TGM5</name>
</gene>
<dbReference type="PROSITE" id="PS00547">
    <property type="entry name" value="TRANSGLUTAMINASES"/>
    <property type="match status" value="1"/>
</dbReference>
<sequence length="707" mass="79108">CVPLSCPVLHAGLEIIFTDFQCSSNNLQHHTAEISTKQLVVRRGQPFTVTLHFRARGYQPGTDTILLITETGPLPDQSSGTRAVFPLAQSDPRRSWRAVCVSNSPSSMQISLLAPASAAIGKYQLKVHIDSCTGQATSYQLGEFMLLFNAWCPEDEVYLESEPRRQEYIMKDYGFVYQGNKNWIHPCPWNYGQFEEDIVEICLKLLDRSLYFQHDPLRDYSLRKNPVYISRVVSAMINSNDDSGVLQGNWSEDYSNGTSPSEWSGSVAILRQWHATGGQPVRYGQCWVFAAVMCTVMRCLGVPTRVVTNFDSDHEKDGNLIIEEFYDSTGRLLANESKDSIWNFHVWNECWMARQDLPPGYGGWQVLDATPQETSNGLFCCGPAPVRAIKEGDVQLSYDAPFVFSMVNADRVAWLIRGTRREKLQWDTRAVGNNISTKCLGSDEREDITDSYKHQEGSVEERQVFLKALTQRHPKRMRSPSPATGPRASGILPAVSEASTPLSAPAEGDSPLHAAQTYLKFKLDESPEIGRDIGLTLLAHNLGFEYKDLKLNVSAQSVLHDGTPLPPFWQDTLYVSFRPKEEKTIPWSISYTQYGKHVSQDKLIRVVAIGEENTTWEKLLVEKIITLASPAVTINVREGAPGPLNLGEQYGLTKLVGPLRAQERASVTFPVTPMKSGQRQLQINIQSSRFQAIKGHKTVMVAPTSGW</sequence>
<dbReference type="PANTHER" id="PTHR11590:SF38">
    <property type="entry name" value="PROTEIN-GLUTAMINE GAMMA-GLUTAMYLTRANSFERASE 5"/>
    <property type="match status" value="1"/>
</dbReference>
<evidence type="ECO:0000256" key="1">
    <source>
        <dbReference type="ARBA" id="ARBA00005968"/>
    </source>
</evidence>
<dbReference type="InterPro" id="IPR036985">
    <property type="entry name" value="Transglutaminase-like_sf"/>
</dbReference>
<dbReference type="InterPro" id="IPR001102">
    <property type="entry name" value="Transglutaminase_N"/>
</dbReference>
<evidence type="ECO:0000256" key="3">
    <source>
        <dbReference type="ARBA" id="ARBA00022723"/>
    </source>
</evidence>
<dbReference type="PIRSF" id="PIRSF000459">
    <property type="entry name" value="TGM_EBP42"/>
    <property type="match status" value="1"/>
</dbReference>
<organism evidence="10 11">
    <name type="scientific">Sphenodon punctatus</name>
    <name type="common">Tuatara</name>
    <name type="synonym">Hatteria punctata</name>
    <dbReference type="NCBI Taxonomy" id="8508"/>
    <lineage>
        <taxon>Eukaryota</taxon>
        <taxon>Metazoa</taxon>
        <taxon>Chordata</taxon>
        <taxon>Craniata</taxon>
        <taxon>Vertebrata</taxon>
        <taxon>Euteleostomi</taxon>
        <taxon>Lepidosauria</taxon>
        <taxon>Sphenodontia</taxon>
        <taxon>Sphenodontidae</taxon>
        <taxon>Sphenodon</taxon>
    </lineage>
</organism>
<dbReference type="SUPFAM" id="SSF54001">
    <property type="entry name" value="Cysteine proteinases"/>
    <property type="match status" value="1"/>
</dbReference>
<feature type="binding site" evidence="8">
    <location>
        <position position="410"/>
    </location>
    <ligand>
        <name>Ca(2+)</name>
        <dbReference type="ChEBI" id="CHEBI:29108"/>
    </ligand>
</feature>
<dbReference type="FunFam" id="3.90.260.10:FF:000001">
    <property type="entry name" value="Protein-glutamine gamma-glutamyltransferase 2"/>
    <property type="match status" value="1"/>
</dbReference>
<evidence type="ECO:0000256" key="2">
    <source>
        <dbReference type="ARBA" id="ARBA00022679"/>
    </source>
</evidence>
<dbReference type="FunFam" id="2.60.40.10:FF:000278">
    <property type="entry name" value="Protein-glutamine gamma-glutamyltransferase 2"/>
    <property type="match status" value="1"/>
</dbReference>
<dbReference type="InterPro" id="IPR008958">
    <property type="entry name" value="Transglutaminase_C"/>
</dbReference>
<dbReference type="InterPro" id="IPR038765">
    <property type="entry name" value="Papain-like_cys_pep_sf"/>
</dbReference>
<dbReference type="Gene3D" id="2.60.40.10">
    <property type="entry name" value="Immunoglobulins"/>
    <property type="match status" value="3"/>
</dbReference>
<dbReference type="InterPro" id="IPR036238">
    <property type="entry name" value="Transglutaminase_C_sf"/>
</dbReference>
<keyword evidence="5" id="KW-0012">Acyltransferase</keyword>
<dbReference type="Proteomes" id="UP000694392">
    <property type="component" value="Unplaced"/>
</dbReference>
<evidence type="ECO:0000259" key="9">
    <source>
        <dbReference type="SMART" id="SM00460"/>
    </source>
</evidence>
<dbReference type="AlphaFoldDB" id="A0A8D0GBE1"/>
<dbReference type="GO" id="GO:0003810">
    <property type="term" value="F:protein-glutamine gamma-glutamyltransferase activity"/>
    <property type="evidence" value="ECO:0007669"/>
    <property type="project" value="UniProtKB-EC"/>
</dbReference>
<name>A0A8D0GBE1_SPHPU</name>
<keyword evidence="2" id="KW-0808">Transferase</keyword>
<dbReference type="InterPro" id="IPR023608">
    <property type="entry name" value="Transglutaminase_animal"/>
</dbReference>
<dbReference type="Gene3D" id="3.90.260.10">
    <property type="entry name" value="Transglutaminase-like"/>
    <property type="match status" value="1"/>
</dbReference>
<evidence type="ECO:0000256" key="5">
    <source>
        <dbReference type="ARBA" id="ARBA00023315"/>
    </source>
</evidence>
<feature type="domain" description="Transglutaminase-like" evidence="9">
    <location>
        <begin position="278"/>
        <end position="371"/>
    </location>
</feature>